<dbReference type="EMBL" id="NBIV01000277">
    <property type="protein sequence ID" value="PXF40615.1"/>
    <property type="molecule type" value="Genomic_DNA"/>
</dbReference>
<evidence type="ECO:0000256" key="1">
    <source>
        <dbReference type="SAM" id="MobiDB-lite"/>
    </source>
</evidence>
<dbReference type="AlphaFoldDB" id="A0A2V3IEV0"/>
<comment type="caution">
    <text evidence="2">The sequence shown here is derived from an EMBL/GenBank/DDBJ whole genome shotgun (WGS) entry which is preliminary data.</text>
</comment>
<feature type="region of interest" description="Disordered" evidence="1">
    <location>
        <begin position="19"/>
        <end position="75"/>
    </location>
</feature>
<evidence type="ECO:0000313" key="3">
    <source>
        <dbReference type="EMBL" id="PXF45966.1"/>
    </source>
</evidence>
<protein>
    <recommendedName>
        <fullName evidence="5">Retrotransposon gag domain-containing protein</fullName>
    </recommendedName>
</protein>
<organism evidence="2 4">
    <name type="scientific">Gracilariopsis chorda</name>
    <dbReference type="NCBI Taxonomy" id="448386"/>
    <lineage>
        <taxon>Eukaryota</taxon>
        <taxon>Rhodophyta</taxon>
        <taxon>Florideophyceae</taxon>
        <taxon>Rhodymeniophycidae</taxon>
        <taxon>Gracilariales</taxon>
        <taxon>Gracilariaceae</taxon>
        <taxon>Gracilariopsis</taxon>
    </lineage>
</organism>
<feature type="compositionally biased region" description="Polar residues" evidence="1">
    <location>
        <begin position="41"/>
        <end position="59"/>
    </location>
</feature>
<accession>A0A2V3IEV0</accession>
<sequence length="322" mass="35240">MPLASESLIATRSKAAKLTRSKSCGASSSMQPASTLLAKNAASSSARSTKIANDEQPSALSEFRSLPPVTNPDDFARATSGPVLLQMLETQQAAIEALRSQLSALRASDNTHSSSVPAIVQEKGAPPDARTAQHDPLQLHSTFQEQSKPNQTPLQVLKSSNFLPYCGKDHERNSTKVRSFISSIRIVSNLCRGLTAREEVDIAVCLLRDHADLWYNRVTLTGEHFASLEQLQAAMIQEFVPANEHANARLSLIKLRMNGPLEPHISKFRELTDICGTPIIESFTYFQLSLPTLFRKKLSERYPSGQPPHVGGVQLCPHGVHL</sequence>
<gene>
    <name evidence="3" type="ORF">BWQ96_04279</name>
    <name evidence="2" type="ORF">BWQ96_09666</name>
</gene>
<keyword evidence="4" id="KW-1185">Reference proteome</keyword>
<evidence type="ECO:0008006" key="5">
    <source>
        <dbReference type="Google" id="ProtNLM"/>
    </source>
</evidence>
<feature type="compositionally biased region" description="Polar residues" evidence="1">
    <location>
        <begin position="21"/>
        <end position="34"/>
    </location>
</feature>
<dbReference type="EMBL" id="NBIV01000048">
    <property type="protein sequence ID" value="PXF45966.1"/>
    <property type="molecule type" value="Genomic_DNA"/>
</dbReference>
<evidence type="ECO:0000313" key="4">
    <source>
        <dbReference type="Proteomes" id="UP000247409"/>
    </source>
</evidence>
<evidence type="ECO:0000313" key="2">
    <source>
        <dbReference type="EMBL" id="PXF40615.1"/>
    </source>
</evidence>
<dbReference type="Proteomes" id="UP000247409">
    <property type="component" value="Unassembled WGS sequence"/>
</dbReference>
<name>A0A2V3IEV0_9FLOR</name>
<proteinExistence type="predicted"/>
<reference evidence="2 4" key="1">
    <citation type="journal article" date="2018" name="Mol. Biol. Evol.">
        <title>Analysis of the draft genome of the red seaweed Gracilariopsis chorda provides insights into genome size evolution in Rhodophyta.</title>
        <authorList>
            <person name="Lee J."/>
            <person name="Yang E.C."/>
            <person name="Graf L."/>
            <person name="Yang J.H."/>
            <person name="Qiu H."/>
            <person name="Zel Zion U."/>
            <person name="Chan C.X."/>
            <person name="Stephens T.G."/>
            <person name="Weber A.P.M."/>
            <person name="Boo G.H."/>
            <person name="Boo S.M."/>
            <person name="Kim K.M."/>
            <person name="Shin Y."/>
            <person name="Jung M."/>
            <person name="Lee S.J."/>
            <person name="Yim H.S."/>
            <person name="Lee J.H."/>
            <person name="Bhattacharya D."/>
            <person name="Yoon H.S."/>
        </authorList>
    </citation>
    <scope>NUCLEOTIDE SEQUENCE [LARGE SCALE GENOMIC DNA]</scope>
    <source>
        <strain evidence="2 4">SKKU-2015</strain>
        <tissue evidence="2">Whole body</tissue>
    </source>
</reference>